<dbReference type="RefSeq" id="WP_047340932.1">
    <property type="nucleotide sequence ID" value="NZ_JAKUDU010000051.1"/>
</dbReference>
<dbReference type="InterPro" id="IPR028995">
    <property type="entry name" value="Glyco_hydro_57/38_cen_sf"/>
</dbReference>
<gene>
    <name evidence="6" type="ORF">EB18_00266</name>
</gene>
<dbReference type="SUPFAM" id="SSF88688">
    <property type="entry name" value="Families 57/38 glycoside transferase middle domain"/>
    <property type="match status" value="1"/>
</dbReference>
<dbReference type="GO" id="GO:0009313">
    <property type="term" value="P:oligosaccharide catabolic process"/>
    <property type="evidence" value="ECO:0007669"/>
    <property type="project" value="TreeGrafter"/>
</dbReference>
<dbReference type="Proteomes" id="UP000252800">
    <property type="component" value="Unassembled WGS sequence"/>
</dbReference>
<dbReference type="InterPro" id="IPR011682">
    <property type="entry name" value="Glyco_hydro_38_C"/>
</dbReference>
<reference evidence="6 7" key="1">
    <citation type="submission" date="2015-06" db="EMBL/GenBank/DDBJ databases">
        <title>The Genome Sequence of Enterococcus cecorum 170AEA1.</title>
        <authorList>
            <consortium name="The Broad Institute Genomics Platform"/>
            <consortium name="The Broad Institute Genome Sequencing Center for Infectious Disease"/>
            <person name="Earl A.M."/>
            <person name="Van Tyne D."/>
            <person name="Lebreton F."/>
            <person name="Saavedra J.T."/>
            <person name="Gilmore M.S."/>
            <person name="Manson McGuire A."/>
            <person name="Clock S."/>
            <person name="Crupain M."/>
            <person name="Rangan U."/>
            <person name="Young S."/>
            <person name="Abouelleil A."/>
            <person name="Cao P."/>
            <person name="Chapman S.B."/>
            <person name="Griggs A."/>
            <person name="Priest M."/>
            <person name="Shea T."/>
            <person name="Wortman J."/>
            <person name="Nusbaum C."/>
            <person name="Birren B."/>
        </authorList>
    </citation>
    <scope>NUCLEOTIDE SEQUENCE [LARGE SCALE GENOMIC DNA]</scope>
    <source>
        <strain evidence="6 7">170AEA1</strain>
    </source>
</reference>
<keyword evidence="4" id="KW-0326">Glycosidase</keyword>
<organism evidence="6 7">
    <name type="scientific">Enterococcus cecorum</name>
    <dbReference type="NCBI Taxonomy" id="44008"/>
    <lineage>
        <taxon>Bacteria</taxon>
        <taxon>Bacillati</taxon>
        <taxon>Bacillota</taxon>
        <taxon>Bacilli</taxon>
        <taxon>Lactobacillales</taxon>
        <taxon>Enterococcaceae</taxon>
        <taxon>Enterococcus</taxon>
    </lineage>
</organism>
<dbReference type="InterPro" id="IPR000602">
    <property type="entry name" value="Glyco_hydro_38_N"/>
</dbReference>
<dbReference type="InterPro" id="IPR011330">
    <property type="entry name" value="Glyco_hydro/deAcase_b/a-brl"/>
</dbReference>
<keyword evidence="3 6" id="KW-0378">Hydrolase</keyword>
<dbReference type="GO" id="GO:0046872">
    <property type="term" value="F:metal ion binding"/>
    <property type="evidence" value="ECO:0007669"/>
    <property type="project" value="UniProtKB-KW"/>
</dbReference>
<evidence type="ECO:0000256" key="4">
    <source>
        <dbReference type="ARBA" id="ARBA00023295"/>
    </source>
</evidence>
<dbReference type="InterPro" id="IPR037094">
    <property type="entry name" value="Glyco_hydro_38_cen_sf"/>
</dbReference>
<dbReference type="InterPro" id="IPR041509">
    <property type="entry name" value="GH38_beta-1"/>
</dbReference>
<keyword evidence="2" id="KW-0479">Metal-binding</keyword>
<dbReference type="GO" id="GO:0004559">
    <property type="term" value="F:alpha-mannosidase activity"/>
    <property type="evidence" value="ECO:0007669"/>
    <property type="project" value="InterPro"/>
</dbReference>
<dbReference type="Gene3D" id="3.20.110.10">
    <property type="entry name" value="Glycoside hydrolase 38, N terminal domain"/>
    <property type="match status" value="1"/>
</dbReference>
<evidence type="ECO:0000256" key="3">
    <source>
        <dbReference type="ARBA" id="ARBA00022801"/>
    </source>
</evidence>
<dbReference type="Gene3D" id="2.60.40.2220">
    <property type="match status" value="1"/>
</dbReference>
<evidence type="ECO:0000256" key="2">
    <source>
        <dbReference type="ARBA" id="ARBA00022723"/>
    </source>
</evidence>
<dbReference type="Pfam" id="PF09261">
    <property type="entry name" value="Alpha-mann_mid"/>
    <property type="match status" value="1"/>
</dbReference>
<dbReference type="InterPro" id="IPR027291">
    <property type="entry name" value="Glyco_hydro_38_N_sf"/>
</dbReference>
<dbReference type="SUPFAM" id="SSF74650">
    <property type="entry name" value="Galactose mutarotase-like"/>
    <property type="match status" value="1"/>
</dbReference>
<dbReference type="Pfam" id="PF17677">
    <property type="entry name" value="Glyco_hydro38C2"/>
    <property type="match status" value="1"/>
</dbReference>
<evidence type="ECO:0000256" key="1">
    <source>
        <dbReference type="ARBA" id="ARBA00009792"/>
    </source>
</evidence>
<protein>
    <submittedName>
        <fullName evidence="6">Glycosyl hydrolase</fullName>
    </submittedName>
</protein>
<dbReference type="Gene3D" id="2.60.40.2210">
    <property type="match status" value="1"/>
</dbReference>
<evidence type="ECO:0000259" key="5">
    <source>
        <dbReference type="SMART" id="SM00872"/>
    </source>
</evidence>
<comment type="similarity">
    <text evidence="1">Belongs to the glycosyl hydrolase 38 family.</text>
</comment>
<dbReference type="InterPro" id="IPR015341">
    <property type="entry name" value="Glyco_hydro_38_cen"/>
</dbReference>
<sequence length="892" mass="102524">MNKTRKKVHIISHSHWDREWYMSYEQHHMRLIELIDDLLELFKTDSEFNSFHLDGQSIIIDDYLSVRPEKEEELRSAIRQGKLKIGPFYILQDAFLTSSESNVRNMLIGMQESQKWGSPVMLGYFPDTFGNMGQTPQLMQQVNITTAAFGRGVRPIGFDNQILSDENYSSQFSEMNWIGPDGSKILGILFANWYSNGNEIPTSVEKAKKFWDKKLMDAEKYASTNHLLLMNGVDHQPVQKDITKAIKLANELYPDYDFIHSNFTDYLSAVKAELPKNVGNVFGELTSQETDGWFTLANTASTRVYLKQWNTKVSHQLEKIAEPLASMAYEITGKYPTDQLTYAWKTFMQNHPHDSICGCSVDEVCREMIPRFEKANEVGKYVEEEAKNQLVSEIDTSVFPKDSFPFVVFNTSGTEKAGLAKIDVEVDRIPFSSLYPTDGYNKLSEKKSKKYHVINQFGERMAAIVSDEKIRFNYDLPKDKFREPYMEKYVTVTVAMEQMPGFSWESFALVKADYESNQESMVIDNGFGLENEFIKLKIENQGSIQITDKQTNKTLSNLLIFEDVGDIGNEYVFKQPSEDQAILSTQFPFEVIVAEDNGLEAKIILKNKMLIPESANKLLKEEQEKIVDFRYRKAQRSEKKVSYVIETEISISKNSKNIHFSTKVNNVAKDHRLRVVFPTNIISETHEADSIFETVIRPNKVSNYWQNPTNPQHQQSFVNIHDNEHGVTISNIGLNEYEVVDDKICLTLLRCVGEMGDWGYFPTPDAQCIGEHVFNYAFELHANELDRIKSYHRAHQLGVPFIAKQTGIHEGRLQTSHTFIKIRGLMFEPTALKRRSKDNALILRGYNLGNQEVGLEIFKDGKVPKQTLNLLEEPIDDNKKQLKAYEIRTVEI</sequence>
<dbReference type="SMART" id="SM00872">
    <property type="entry name" value="Alpha-mann_mid"/>
    <property type="match status" value="1"/>
</dbReference>
<dbReference type="GO" id="GO:0030246">
    <property type="term" value="F:carbohydrate binding"/>
    <property type="evidence" value="ECO:0007669"/>
    <property type="project" value="InterPro"/>
</dbReference>
<dbReference type="Gene3D" id="2.70.98.30">
    <property type="entry name" value="Golgi alpha-mannosidase II, domain 4"/>
    <property type="match status" value="1"/>
</dbReference>
<dbReference type="PANTHER" id="PTHR46017">
    <property type="entry name" value="ALPHA-MANNOSIDASE 2C1"/>
    <property type="match status" value="1"/>
</dbReference>
<evidence type="ECO:0000313" key="6">
    <source>
        <dbReference type="EMBL" id="RBR31843.1"/>
    </source>
</evidence>
<dbReference type="EMBL" id="LEOY01000002">
    <property type="protein sequence ID" value="RBR31843.1"/>
    <property type="molecule type" value="Genomic_DNA"/>
</dbReference>
<dbReference type="InterPro" id="IPR041147">
    <property type="entry name" value="GH38_C"/>
</dbReference>
<dbReference type="Pfam" id="PF18438">
    <property type="entry name" value="Glyco_hydro_38"/>
    <property type="match status" value="1"/>
</dbReference>
<evidence type="ECO:0000313" key="7">
    <source>
        <dbReference type="Proteomes" id="UP000252800"/>
    </source>
</evidence>
<dbReference type="InterPro" id="IPR011013">
    <property type="entry name" value="Gal_mutarotase_sf_dom"/>
</dbReference>
<dbReference type="Pfam" id="PF01074">
    <property type="entry name" value="Glyco_hydro_38N"/>
    <property type="match status" value="1"/>
</dbReference>
<dbReference type="Gene3D" id="1.20.1270.50">
    <property type="entry name" value="Glycoside hydrolase family 38, central domain"/>
    <property type="match status" value="1"/>
</dbReference>
<dbReference type="Pfam" id="PF07748">
    <property type="entry name" value="Glyco_hydro_38C"/>
    <property type="match status" value="1"/>
</dbReference>
<feature type="domain" description="Glycoside hydrolase family 38 central" evidence="5">
    <location>
        <begin position="299"/>
        <end position="372"/>
    </location>
</feature>
<name>A0A0I9WNB8_9ENTE</name>
<accession>A0A0I9WNB8</accession>
<dbReference type="SUPFAM" id="SSF88713">
    <property type="entry name" value="Glycoside hydrolase/deacetylase"/>
    <property type="match status" value="1"/>
</dbReference>
<dbReference type="AlphaFoldDB" id="A0A0I9WNB8"/>
<dbReference type="CDD" id="cd10814">
    <property type="entry name" value="GH38N_AMII_SpGH38_like"/>
    <property type="match status" value="1"/>
</dbReference>
<proteinExistence type="inferred from homology"/>
<dbReference type="GO" id="GO:0006013">
    <property type="term" value="P:mannose metabolic process"/>
    <property type="evidence" value="ECO:0007669"/>
    <property type="project" value="InterPro"/>
</dbReference>
<dbReference type="PANTHER" id="PTHR46017:SF2">
    <property type="entry name" value="MANNOSYLGLYCERATE HYDROLASE"/>
    <property type="match status" value="1"/>
</dbReference>
<comment type="caution">
    <text evidence="6">The sequence shown here is derived from an EMBL/GenBank/DDBJ whole genome shotgun (WGS) entry which is preliminary data.</text>
</comment>